<dbReference type="GO" id="GO:0061723">
    <property type="term" value="P:glycophagy"/>
    <property type="evidence" value="ECO:0007669"/>
    <property type="project" value="TreeGrafter"/>
</dbReference>
<protein>
    <recommendedName>
        <fullName evidence="4">Ubiquitin-like protein ATG12</fullName>
    </recommendedName>
</protein>
<dbReference type="PANTHER" id="PTHR13385">
    <property type="entry name" value="AUTOPHAGY PROTEIN 12"/>
    <property type="match status" value="1"/>
</dbReference>
<dbReference type="Pfam" id="PF04110">
    <property type="entry name" value="APG12"/>
    <property type="match status" value="1"/>
</dbReference>
<dbReference type="SUPFAM" id="SSF54236">
    <property type="entry name" value="Ubiquitin-like"/>
    <property type="match status" value="1"/>
</dbReference>
<accession>A0A1I8F1A3</accession>
<dbReference type="GO" id="GO:0000045">
    <property type="term" value="P:autophagosome assembly"/>
    <property type="evidence" value="ECO:0007669"/>
    <property type="project" value="InterPro"/>
</dbReference>
<keyword evidence="2 4" id="KW-0833">Ubl conjugation pathway</keyword>
<dbReference type="STRING" id="6293.A0A1I8F1A3"/>
<comment type="function">
    <text evidence="4">Ubiquitin-like protein involved in autophagic vesicle formation.</text>
</comment>
<dbReference type="GO" id="GO:0006665">
    <property type="term" value="P:sphingolipid metabolic process"/>
    <property type="evidence" value="ECO:0007669"/>
    <property type="project" value="UniProtKB-KW"/>
</dbReference>
<evidence type="ECO:0000256" key="3">
    <source>
        <dbReference type="ARBA" id="ARBA00023006"/>
    </source>
</evidence>
<sequence length="195" mass="23023">IIAADIFTEKQNANEIYLVKLRSAYFFQNNSIFWYYRQYCLVTGLYMLEPWEQSLFNCVIFGVEILLKAVGDAPILKQNKWTVDEKKTVAELCIFLRSYMKRFQLNDSDSLLLFINQCFAPSPDQTVRNLKDCFAPGDSKLVINYSKTQAWVSRCRCRNKMFLNRKCVISKCSQNMWMSSWSDTFELLYFGKQNY</sequence>
<organism evidence="5">
    <name type="scientific">Wuchereria bancrofti</name>
    <dbReference type="NCBI Taxonomy" id="6293"/>
    <lineage>
        <taxon>Eukaryota</taxon>
        <taxon>Metazoa</taxon>
        <taxon>Ecdysozoa</taxon>
        <taxon>Nematoda</taxon>
        <taxon>Chromadorea</taxon>
        <taxon>Rhabditida</taxon>
        <taxon>Spirurina</taxon>
        <taxon>Spiruromorpha</taxon>
        <taxon>Filarioidea</taxon>
        <taxon>Onchocercidae</taxon>
        <taxon>Wuchereria</taxon>
    </lineage>
</organism>
<dbReference type="PANTHER" id="PTHR13385:SF0">
    <property type="entry name" value="UBIQUITIN-LIKE PROTEIN ATG12"/>
    <property type="match status" value="1"/>
</dbReference>
<dbReference type="GO" id="GO:0097352">
    <property type="term" value="P:autophagosome maturation"/>
    <property type="evidence" value="ECO:0007669"/>
    <property type="project" value="TreeGrafter"/>
</dbReference>
<dbReference type="AlphaFoldDB" id="A0A1I8F1A3"/>
<dbReference type="Gene3D" id="3.10.20.90">
    <property type="entry name" value="Phosphatidylinositol 3-kinase Catalytic Subunit, Chain A, domain 1"/>
    <property type="match status" value="1"/>
</dbReference>
<evidence type="ECO:0000256" key="2">
    <source>
        <dbReference type="ARBA" id="ARBA00022786"/>
    </source>
</evidence>
<dbReference type="InterPro" id="IPR029071">
    <property type="entry name" value="Ubiquitin-like_domsf"/>
</dbReference>
<dbReference type="GO" id="GO:0034274">
    <property type="term" value="C:Atg12-Atg5-Atg16 complex"/>
    <property type="evidence" value="ECO:0007669"/>
    <property type="project" value="TreeGrafter"/>
</dbReference>
<dbReference type="WBParaSite" id="maker-PairedContig_929-snap-gene-0.17-mRNA-1">
    <property type="protein sequence ID" value="maker-PairedContig_929-snap-gene-0.17-mRNA-1"/>
    <property type="gene ID" value="maker-PairedContig_929-snap-gene-0.17"/>
</dbReference>
<keyword evidence="3 4" id="KW-0072">Autophagy</keyword>
<name>A0A1I8F1A3_WUCBA</name>
<dbReference type="GO" id="GO:0000422">
    <property type="term" value="P:autophagy of mitochondrion"/>
    <property type="evidence" value="ECO:0007669"/>
    <property type="project" value="TreeGrafter"/>
</dbReference>
<dbReference type="InterPro" id="IPR007242">
    <property type="entry name" value="Atg12"/>
</dbReference>
<dbReference type="CDD" id="cd01612">
    <property type="entry name" value="Ubl_ATG12"/>
    <property type="match status" value="1"/>
</dbReference>
<evidence type="ECO:0000256" key="4">
    <source>
        <dbReference type="RuleBase" id="RU361201"/>
    </source>
</evidence>
<evidence type="ECO:0000313" key="5">
    <source>
        <dbReference type="WBParaSite" id="maker-PairedContig_929-snap-gene-0.17-mRNA-1"/>
    </source>
</evidence>
<dbReference type="GO" id="GO:0034045">
    <property type="term" value="C:phagophore assembly site membrane"/>
    <property type="evidence" value="ECO:0007669"/>
    <property type="project" value="TreeGrafter"/>
</dbReference>
<proteinExistence type="inferred from homology"/>
<dbReference type="GO" id="GO:0034727">
    <property type="term" value="P:piecemeal microautophagy of the nucleus"/>
    <property type="evidence" value="ECO:0007669"/>
    <property type="project" value="TreeGrafter"/>
</dbReference>
<evidence type="ECO:0000256" key="1">
    <source>
        <dbReference type="ARBA" id="ARBA00022499"/>
    </source>
</evidence>
<comment type="similarity">
    <text evidence="4">Belongs to the ATG12 family.</text>
</comment>
<dbReference type="GO" id="GO:0019776">
    <property type="term" value="F:Atg8-family ligase activity"/>
    <property type="evidence" value="ECO:0007669"/>
    <property type="project" value="TreeGrafter"/>
</dbReference>
<reference evidence="5" key="1">
    <citation type="submission" date="2016-11" db="UniProtKB">
        <authorList>
            <consortium name="WormBaseParasite"/>
        </authorList>
    </citation>
    <scope>IDENTIFICATION</scope>
    <source>
        <strain evidence="5">pt0022</strain>
    </source>
</reference>
<dbReference type="GO" id="GO:0000421">
    <property type="term" value="C:autophagosome membrane"/>
    <property type="evidence" value="ECO:0007669"/>
    <property type="project" value="TreeGrafter"/>
</dbReference>
<dbReference type="GO" id="GO:0005789">
    <property type="term" value="C:endoplasmic reticulum membrane"/>
    <property type="evidence" value="ECO:0007669"/>
    <property type="project" value="UniProtKB-SubCell"/>
</dbReference>
<keyword evidence="1 4" id="KW-1017">Isopeptide bond</keyword>
<comment type="subunit">
    <text evidence="4">Forms a conjugate with ATG5.</text>
</comment>